<accession>A0ABV7R895</accession>
<dbReference type="RefSeq" id="WP_377745481.1">
    <property type="nucleotide sequence ID" value="NZ_JBHRXJ010000012.1"/>
</dbReference>
<gene>
    <name evidence="2" type="ORF">ACFOMH_15030</name>
</gene>
<dbReference type="Proteomes" id="UP001595721">
    <property type="component" value="Unassembled WGS sequence"/>
</dbReference>
<protein>
    <submittedName>
        <fullName evidence="2">Uncharacterized protein</fullName>
    </submittedName>
</protein>
<proteinExistence type="predicted"/>
<keyword evidence="3" id="KW-1185">Reference proteome</keyword>
<evidence type="ECO:0000256" key="1">
    <source>
        <dbReference type="SAM" id="MobiDB-lite"/>
    </source>
</evidence>
<name>A0ABV7R895_9RHOB</name>
<evidence type="ECO:0000313" key="3">
    <source>
        <dbReference type="Proteomes" id="UP001595721"/>
    </source>
</evidence>
<feature type="region of interest" description="Disordered" evidence="1">
    <location>
        <begin position="82"/>
        <end position="114"/>
    </location>
</feature>
<organism evidence="2 3">
    <name type="scientific">Paracoccus mangrovi</name>
    <dbReference type="NCBI Taxonomy" id="1715645"/>
    <lineage>
        <taxon>Bacteria</taxon>
        <taxon>Pseudomonadati</taxon>
        <taxon>Pseudomonadota</taxon>
        <taxon>Alphaproteobacteria</taxon>
        <taxon>Rhodobacterales</taxon>
        <taxon>Paracoccaceae</taxon>
        <taxon>Paracoccus</taxon>
    </lineage>
</organism>
<dbReference type="EMBL" id="JBHRXJ010000012">
    <property type="protein sequence ID" value="MFC3529491.1"/>
    <property type="molecule type" value="Genomic_DNA"/>
</dbReference>
<comment type="caution">
    <text evidence="2">The sequence shown here is derived from an EMBL/GenBank/DDBJ whole genome shotgun (WGS) entry which is preliminary data.</text>
</comment>
<reference evidence="3" key="1">
    <citation type="journal article" date="2019" name="Int. J. Syst. Evol. Microbiol.">
        <title>The Global Catalogue of Microorganisms (GCM) 10K type strain sequencing project: providing services to taxonomists for standard genome sequencing and annotation.</title>
        <authorList>
            <consortium name="The Broad Institute Genomics Platform"/>
            <consortium name="The Broad Institute Genome Sequencing Center for Infectious Disease"/>
            <person name="Wu L."/>
            <person name="Ma J."/>
        </authorList>
    </citation>
    <scope>NUCLEOTIDE SEQUENCE [LARGE SCALE GENOMIC DNA]</scope>
    <source>
        <strain evidence="3">KCTC 42899</strain>
    </source>
</reference>
<sequence length="114" mass="12064">MTNDFATGMRRALEKYRAIDPAVATSLVQEVLGANGIALPGGLDRQPTRALLENPFSSLMRDRCQPSAGGGLVQGLNLPGLSGRPAGVTIEVPEGASYERRQHSSPAGSRKYTL</sequence>
<evidence type="ECO:0000313" key="2">
    <source>
        <dbReference type="EMBL" id="MFC3529491.1"/>
    </source>
</evidence>